<dbReference type="EMBL" id="JBHUOV010000002">
    <property type="protein sequence ID" value="MFD2823890.1"/>
    <property type="molecule type" value="Genomic_DNA"/>
</dbReference>
<organism evidence="14 15">
    <name type="scientific">Lacinutrix iliipiscaria</name>
    <dbReference type="NCBI Taxonomy" id="1230532"/>
    <lineage>
        <taxon>Bacteria</taxon>
        <taxon>Pseudomonadati</taxon>
        <taxon>Bacteroidota</taxon>
        <taxon>Flavobacteriia</taxon>
        <taxon>Flavobacteriales</taxon>
        <taxon>Flavobacteriaceae</taxon>
        <taxon>Lacinutrix</taxon>
    </lineage>
</organism>
<proteinExistence type="inferred from homology"/>
<dbReference type="InterPro" id="IPR013785">
    <property type="entry name" value="Aldolase_TIM"/>
</dbReference>
<comment type="pathway">
    <text evidence="2 12">Amino-acid biosynthesis; L-lysine biosynthesis via DAP pathway; (S)-tetrahydrodipicolinate from L-aspartate: step 3/4.</text>
</comment>
<evidence type="ECO:0000256" key="1">
    <source>
        <dbReference type="ARBA" id="ARBA00003294"/>
    </source>
</evidence>
<dbReference type="NCBIfam" id="TIGR00674">
    <property type="entry name" value="dapA"/>
    <property type="match status" value="1"/>
</dbReference>
<dbReference type="PROSITE" id="PS00666">
    <property type="entry name" value="DHDPS_2"/>
    <property type="match status" value="1"/>
</dbReference>
<keyword evidence="5 12" id="KW-0963">Cytoplasm</keyword>
<dbReference type="GO" id="GO:0008840">
    <property type="term" value="F:4-hydroxy-tetrahydrodipicolinate synthase activity"/>
    <property type="evidence" value="ECO:0007669"/>
    <property type="project" value="UniProtKB-EC"/>
</dbReference>
<keyword evidence="10 12" id="KW-0704">Schiff base</keyword>
<dbReference type="InterPro" id="IPR002220">
    <property type="entry name" value="DapA-like"/>
</dbReference>
<dbReference type="InterPro" id="IPR005263">
    <property type="entry name" value="DapA"/>
</dbReference>
<dbReference type="EC" id="4.3.3.7" evidence="4 12"/>
<evidence type="ECO:0000256" key="11">
    <source>
        <dbReference type="ARBA" id="ARBA00047836"/>
    </source>
</evidence>
<comment type="function">
    <text evidence="1 12">Catalyzes the condensation of (S)-aspartate-beta-semialdehyde [(S)-ASA] and pyruvate to 4-hydroxy-tetrahydrodipicolinate (HTPA).</text>
</comment>
<dbReference type="PIRSF" id="PIRSF001365">
    <property type="entry name" value="DHDPS"/>
    <property type="match status" value="1"/>
</dbReference>
<feature type="binding site" evidence="12">
    <location>
        <position position="207"/>
    </location>
    <ligand>
        <name>pyruvate</name>
        <dbReference type="ChEBI" id="CHEBI:15361"/>
    </ligand>
</feature>
<feature type="binding site" evidence="12">
    <location>
        <position position="48"/>
    </location>
    <ligand>
        <name>pyruvate</name>
        <dbReference type="ChEBI" id="CHEBI:15361"/>
    </ligand>
</feature>
<comment type="subunit">
    <text evidence="12">Homotetramer; dimer of dimers.</text>
</comment>
<feature type="site" description="Part of a proton relay during catalysis" evidence="12">
    <location>
        <position position="110"/>
    </location>
</feature>
<keyword evidence="9 12" id="KW-0456">Lyase</keyword>
<evidence type="ECO:0000256" key="3">
    <source>
        <dbReference type="ARBA" id="ARBA00007592"/>
    </source>
</evidence>
<feature type="active site" description="Schiff-base intermediate with substrate" evidence="12">
    <location>
        <position position="165"/>
    </location>
</feature>
<keyword evidence="8 12" id="KW-0457">Lysine biosynthesis</keyword>
<evidence type="ECO:0000256" key="4">
    <source>
        <dbReference type="ARBA" id="ARBA00012086"/>
    </source>
</evidence>
<evidence type="ECO:0000256" key="2">
    <source>
        <dbReference type="ARBA" id="ARBA00005120"/>
    </source>
</evidence>
<comment type="caution">
    <text evidence="12">Was originally thought to be a dihydrodipicolinate synthase (DHDPS), catalyzing the condensation of (S)-aspartate-beta-semialdehyde [(S)-ASA] and pyruvate to dihydrodipicolinate (DHDP). However, it was shown in E.coli that the product of the enzymatic reaction is not dihydrodipicolinate but in fact (4S)-4-hydroxy-2,3,4,5-tetrahydro-(2S)-dipicolinic acid (HTPA), and that the consecutive dehydration reaction leading to DHDP is not spontaneous but catalyzed by DapB.</text>
</comment>
<comment type="similarity">
    <text evidence="3 12 13">Belongs to the DapA family.</text>
</comment>
<name>A0ABW5WNT3_9FLAO</name>
<evidence type="ECO:0000256" key="10">
    <source>
        <dbReference type="ARBA" id="ARBA00023270"/>
    </source>
</evidence>
<sequence length="295" mass="31785">MNKKFIGTGVALVTPFNKDLSVDHKSLANIVEHNIENGTDYLVISGTTGESVTITAAEKKAIINTISKANNGRLPLVLGIGGNHTAQIIEEIKSTDFSNIDAILSVSPYYSKPTQEGLYQHFKAVSEVSPVPVILYNVPGRTSKNMTPETTLRLARDFKNIIAVKEAGNDVHQYLQLLKNKPEDFLIISGDDDLALGVVLAGGAGVISVIGQALTKDFTTMINLGLKGDAKASYALHFKLMEVTSLIFSENNPAGIKAVFEALKMCDATVRLPLVEATNALKQKIAEAIKDFNKS</sequence>
<reference evidence="15" key="1">
    <citation type="journal article" date="2019" name="Int. J. Syst. Evol. Microbiol.">
        <title>The Global Catalogue of Microorganisms (GCM) 10K type strain sequencing project: providing services to taxonomists for standard genome sequencing and annotation.</title>
        <authorList>
            <consortium name="The Broad Institute Genomics Platform"/>
            <consortium name="The Broad Institute Genome Sequencing Center for Infectious Disease"/>
            <person name="Wu L."/>
            <person name="Ma J."/>
        </authorList>
    </citation>
    <scope>NUCLEOTIDE SEQUENCE [LARGE SCALE GENOMIC DNA]</scope>
    <source>
        <strain evidence="15">KCTC 32141</strain>
    </source>
</reference>
<dbReference type="PANTHER" id="PTHR12128:SF66">
    <property type="entry name" value="4-HYDROXY-2-OXOGLUTARATE ALDOLASE, MITOCHONDRIAL"/>
    <property type="match status" value="1"/>
</dbReference>
<evidence type="ECO:0000256" key="12">
    <source>
        <dbReference type="HAMAP-Rule" id="MF_00418"/>
    </source>
</evidence>
<dbReference type="SMART" id="SM01130">
    <property type="entry name" value="DHDPS"/>
    <property type="match status" value="1"/>
</dbReference>
<dbReference type="Proteomes" id="UP001597533">
    <property type="component" value="Unassembled WGS sequence"/>
</dbReference>
<comment type="catalytic activity">
    <reaction evidence="11 12">
        <text>L-aspartate 4-semialdehyde + pyruvate = (2S,4S)-4-hydroxy-2,3,4,5-tetrahydrodipicolinate + H2O + H(+)</text>
        <dbReference type="Rhea" id="RHEA:34171"/>
        <dbReference type="ChEBI" id="CHEBI:15361"/>
        <dbReference type="ChEBI" id="CHEBI:15377"/>
        <dbReference type="ChEBI" id="CHEBI:15378"/>
        <dbReference type="ChEBI" id="CHEBI:67139"/>
        <dbReference type="ChEBI" id="CHEBI:537519"/>
        <dbReference type="EC" id="4.3.3.7"/>
    </reaction>
</comment>
<dbReference type="PANTHER" id="PTHR12128">
    <property type="entry name" value="DIHYDRODIPICOLINATE SYNTHASE"/>
    <property type="match status" value="1"/>
</dbReference>
<evidence type="ECO:0000313" key="15">
    <source>
        <dbReference type="Proteomes" id="UP001597533"/>
    </source>
</evidence>
<dbReference type="HAMAP" id="MF_00418">
    <property type="entry name" value="DapA"/>
    <property type="match status" value="1"/>
</dbReference>
<evidence type="ECO:0000256" key="5">
    <source>
        <dbReference type="ARBA" id="ARBA00022490"/>
    </source>
</evidence>
<dbReference type="CDD" id="cd00950">
    <property type="entry name" value="DHDPS"/>
    <property type="match status" value="1"/>
</dbReference>
<accession>A0ABW5WNT3</accession>
<evidence type="ECO:0000256" key="7">
    <source>
        <dbReference type="ARBA" id="ARBA00022915"/>
    </source>
</evidence>
<dbReference type="Pfam" id="PF00701">
    <property type="entry name" value="DHDPS"/>
    <property type="match status" value="1"/>
</dbReference>
<gene>
    <name evidence="12 14" type="primary">dapA</name>
    <name evidence="14" type="ORF">ACFS5M_09430</name>
</gene>
<evidence type="ECO:0000256" key="13">
    <source>
        <dbReference type="PIRNR" id="PIRNR001365"/>
    </source>
</evidence>
<feature type="active site" description="Proton donor/acceptor" evidence="12">
    <location>
        <position position="136"/>
    </location>
</feature>
<dbReference type="RefSeq" id="WP_183488175.1">
    <property type="nucleotide sequence ID" value="NZ_JBHUOV010000002.1"/>
</dbReference>
<comment type="caution">
    <text evidence="14">The sequence shown here is derived from an EMBL/GenBank/DDBJ whole genome shotgun (WGS) entry which is preliminary data.</text>
</comment>
<dbReference type="Gene3D" id="3.20.20.70">
    <property type="entry name" value="Aldolase class I"/>
    <property type="match status" value="1"/>
</dbReference>
<dbReference type="SUPFAM" id="SSF51569">
    <property type="entry name" value="Aldolase"/>
    <property type="match status" value="1"/>
</dbReference>
<protein>
    <recommendedName>
        <fullName evidence="4 12">4-hydroxy-tetrahydrodipicolinate synthase</fullName>
        <shortName evidence="12">HTPA synthase</shortName>
        <ecNumber evidence="4 12">4.3.3.7</ecNumber>
    </recommendedName>
</protein>
<dbReference type="InterPro" id="IPR020625">
    <property type="entry name" value="Schiff_base-form_aldolases_AS"/>
</dbReference>
<evidence type="ECO:0000256" key="9">
    <source>
        <dbReference type="ARBA" id="ARBA00023239"/>
    </source>
</evidence>
<keyword evidence="7 12" id="KW-0220">Diaminopimelate biosynthesis</keyword>
<keyword evidence="15" id="KW-1185">Reference proteome</keyword>
<feature type="site" description="Part of a proton relay during catalysis" evidence="12">
    <location>
        <position position="47"/>
    </location>
</feature>
<evidence type="ECO:0000256" key="6">
    <source>
        <dbReference type="ARBA" id="ARBA00022605"/>
    </source>
</evidence>
<evidence type="ECO:0000256" key="8">
    <source>
        <dbReference type="ARBA" id="ARBA00023154"/>
    </source>
</evidence>
<keyword evidence="6 12" id="KW-0028">Amino-acid biosynthesis</keyword>
<dbReference type="PRINTS" id="PR00146">
    <property type="entry name" value="DHPICSNTHASE"/>
</dbReference>
<evidence type="ECO:0000313" key="14">
    <source>
        <dbReference type="EMBL" id="MFD2823890.1"/>
    </source>
</evidence>
<comment type="subcellular location">
    <subcellularLocation>
        <location evidence="12">Cytoplasm</location>
    </subcellularLocation>
</comment>